<dbReference type="Gene3D" id="3.90.226.10">
    <property type="entry name" value="2-enoyl-CoA Hydratase, Chain A, domain 1"/>
    <property type="match status" value="1"/>
</dbReference>
<keyword evidence="2" id="KW-0378">Hydrolase</keyword>
<dbReference type="GO" id="GO:0008233">
    <property type="term" value="F:peptidase activity"/>
    <property type="evidence" value="ECO:0007669"/>
    <property type="project" value="UniProtKB-KW"/>
</dbReference>
<feature type="region of interest" description="Disordered" evidence="1">
    <location>
        <begin position="15"/>
        <end position="39"/>
    </location>
</feature>
<sequence>MAISALSPWWLTPARARRRKSTRSPRATSGPGKDAKANGLVDSLGDFDDAVAKAAELAKLKTWHLNYYQEEPTFFSMMLDSLTGSVRASLRRPFRPGCLRRSPRRPRR</sequence>
<proteinExistence type="predicted"/>
<dbReference type="EMBL" id="UGKT01000001">
    <property type="protein sequence ID" value="STT02926.1"/>
    <property type="molecule type" value="Genomic_DNA"/>
</dbReference>
<reference evidence="2 3" key="1">
    <citation type="submission" date="2018-06" db="EMBL/GenBank/DDBJ databases">
        <authorList>
            <consortium name="Pathogen Informatics"/>
            <person name="Doyle S."/>
        </authorList>
    </citation>
    <scope>NUCLEOTIDE SEQUENCE [LARGE SCALE GENOMIC DNA]</scope>
    <source>
        <strain evidence="2 3">NCTC13443</strain>
    </source>
</reference>
<dbReference type="AlphaFoldDB" id="A0A377V1Q7"/>
<name>A0A377V1Q7_KLEPN</name>
<accession>A0A377V1Q7</accession>
<dbReference type="EC" id="3.4.21.-" evidence="2"/>
<protein>
    <submittedName>
        <fullName evidence="2">Protease</fullName>
        <ecNumber evidence="2">3.4.21.-</ecNumber>
    </submittedName>
</protein>
<evidence type="ECO:0000313" key="3">
    <source>
        <dbReference type="Proteomes" id="UP000255518"/>
    </source>
</evidence>
<evidence type="ECO:0000256" key="1">
    <source>
        <dbReference type="SAM" id="MobiDB-lite"/>
    </source>
</evidence>
<evidence type="ECO:0000313" key="2">
    <source>
        <dbReference type="EMBL" id="STT02926.1"/>
    </source>
</evidence>
<dbReference type="GO" id="GO:0006508">
    <property type="term" value="P:proteolysis"/>
    <property type="evidence" value="ECO:0007669"/>
    <property type="project" value="UniProtKB-KW"/>
</dbReference>
<dbReference type="Proteomes" id="UP000255518">
    <property type="component" value="Unassembled WGS sequence"/>
</dbReference>
<keyword evidence="2" id="KW-0645">Protease</keyword>
<gene>
    <name evidence="2" type="primary">sppA_2</name>
    <name evidence="2" type="ORF">NCTC13443_03285</name>
</gene>
<organism evidence="2 3">
    <name type="scientific">Klebsiella pneumoniae</name>
    <dbReference type="NCBI Taxonomy" id="573"/>
    <lineage>
        <taxon>Bacteria</taxon>
        <taxon>Pseudomonadati</taxon>
        <taxon>Pseudomonadota</taxon>
        <taxon>Gammaproteobacteria</taxon>
        <taxon>Enterobacterales</taxon>
        <taxon>Enterobacteriaceae</taxon>
        <taxon>Klebsiella/Raoultella group</taxon>
        <taxon>Klebsiella</taxon>
        <taxon>Klebsiella pneumoniae complex</taxon>
    </lineage>
</organism>